<comment type="caution">
    <text evidence="3">The sequence shown here is derived from an EMBL/GenBank/DDBJ whole genome shotgun (WGS) entry which is preliminary data.</text>
</comment>
<evidence type="ECO:0000256" key="1">
    <source>
        <dbReference type="SAM" id="SignalP"/>
    </source>
</evidence>
<evidence type="ECO:0000313" key="3">
    <source>
        <dbReference type="EMBL" id="MDF1586236.1"/>
    </source>
</evidence>
<dbReference type="InterPro" id="IPR012347">
    <property type="entry name" value="Ferritin-like"/>
</dbReference>
<dbReference type="InterPro" id="IPR005183">
    <property type="entry name" value="DUF305_CopM-like"/>
</dbReference>
<evidence type="ECO:0000313" key="4">
    <source>
        <dbReference type="Proteomes" id="UP001301140"/>
    </source>
</evidence>
<gene>
    <name evidence="3" type="ORF">PZ740_07540</name>
</gene>
<dbReference type="PANTHER" id="PTHR36933:SF1">
    <property type="entry name" value="SLL0788 PROTEIN"/>
    <property type="match status" value="1"/>
</dbReference>
<proteinExistence type="predicted"/>
<dbReference type="PANTHER" id="PTHR36933">
    <property type="entry name" value="SLL0788 PROTEIN"/>
    <property type="match status" value="1"/>
</dbReference>
<dbReference type="EMBL" id="JARGEQ010000076">
    <property type="protein sequence ID" value="MDF1586236.1"/>
    <property type="molecule type" value="Genomic_DNA"/>
</dbReference>
<protein>
    <submittedName>
        <fullName evidence="3">DUF305 domain-containing protein</fullName>
    </submittedName>
</protein>
<feature type="chain" id="PRO_5043009371" evidence="1">
    <location>
        <begin position="20"/>
        <end position="190"/>
    </location>
</feature>
<dbReference type="Proteomes" id="UP001301140">
    <property type="component" value="Unassembled WGS sequence"/>
</dbReference>
<dbReference type="Gene3D" id="1.20.1260.10">
    <property type="match status" value="1"/>
</dbReference>
<accession>A0AAP3UZP7</accession>
<keyword evidence="1" id="KW-0732">Signal</keyword>
<organism evidence="3 4">
    <name type="scientific">Marinimicrococcus flavescens</name>
    <dbReference type="NCBI Taxonomy" id="3031815"/>
    <lineage>
        <taxon>Bacteria</taxon>
        <taxon>Pseudomonadati</taxon>
        <taxon>Pseudomonadota</taxon>
        <taxon>Alphaproteobacteria</taxon>
        <taxon>Geminicoccales</taxon>
        <taxon>Geminicoccaceae</taxon>
        <taxon>Marinimicrococcus</taxon>
    </lineage>
</organism>
<reference evidence="3 4" key="1">
    <citation type="submission" date="2023-03" db="EMBL/GenBank/DDBJ databases">
        <title>YIM 152171 draft genome.</title>
        <authorList>
            <person name="Yang Z."/>
        </authorList>
    </citation>
    <scope>NUCLEOTIDE SEQUENCE [LARGE SCALE GENOMIC DNA]</scope>
    <source>
        <strain evidence="3 4">YIM 152171</strain>
    </source>
</reference>
<evidence type="ECO:0000259" key="2">
    <source>
        <dbReference type="Pfam" id="PF03713"/>
    </source>
</evidence>
<dbReference type="RefSeq" id="WP_327788653.1">
    <property type="nucleotide sequence ID" value="NZ_JARGEQ010000076.1"/>
</dbReference>
<feature type="domain" description="DUF305" evidence="2">
    <location>
        <begin position="98"/>
        <end position="184"/>
    </location>
</feature>
<keyword evidence="4" id="KW-1185">Reference proteome</keyword>
<sequence>MQPIGLLASSALLAGLALAASPAIDAQEHAPAGSGEAAPAPGMSMMSPGMMQQMMRGGMAMQPAPGITIIINTGDGSSGGHRMTGGHHGLGMRGEGMTGGEDDAAPSARAMRQLMMQRMHEQMGVELTGDADADFARAMIPHHQGAIAMARLVLEEGQDPEIRKLAQEVVTAQEKEIATLRAWLAAHEKR</sequence>
<dbReference type="Pfam" id="PF03713">
    <property type="entry name" value="DUF305"/>
    <property type="match status" value="1"/>
</dbReference>
<dbReference type="AlphaFoldDB" id="A0AAP3UZP7"/>
<name>A0AAP3UZP7_9PROT</name>
<feature type="signal peptide" evidence="1">
    <location>
        <begin position="1"/>
        <end position="19"/>
    </location>
</feature>